<proteinExistence type="predicted"/>
<evidence type="ECO:0000313" key="3">
    <source>
        <dbReference type="Proteomes" id="UP001497482"/>
    </source>
</evidence>
<evidence type="ECO:0000313" key="2">
    <source>
        <dbReference type="EMBL" id="CAL1589107.1"/>
    </source>
</evidence>
<dbReference type="Proteomes" id="UP001497482">
    <property type="component" value="Chromosome 18"/>
</dbReference>
<gene>
    <name evidence="2" type="ORF">KC01_LOCUS18777</name>
</gene>
<feature type="region of interest" description="Disordered" evidence="1">
    <location>
        <begin position="66"/>
        <end position="88"/>
    </location>
</feature>
<dbReference type="EMBL" id="OZ035840">
    <property type="protein sequence ID" value="CAL1589107.1"/>
    <property type="molecule type" value="Genomic_DNA"/>
</dbReference>
<name>A0AAV2KNX6_KNICA</name>
<protein>
    <submittedName>
        <fullName evidence="2">Uncharacterized protein</fullName>
    </submittedName>
</protein>
<accession>A0AAV2KNX6</accession>
<evidence type="ECO:0000256" key="1">
    <source>
        <dbReference type="SAM" id="MobiDB-lite"/>
    </source>
</evidence>
<reference evidence="2 3" key="1">
    <citation type="submission" date="2024-04" db="EMBL/GenBank/DDBJ databases">
        <authorList>
            <person name="Waldvogel A.-M."/>
            <person name="Schoenle A."/>
        </authorList>
    </citation>
    <scope>NUCLEOTIDE SEQUENCE [LARGE SCALE GENOMIC DNA]</scope>
</reference>
<keyword evidence="3" id="KW-1185">Reference proteome</keyword>
<organism evidence="2 3">
    <name type="scientific">Knipowitschia caucasica</name>
    <name type="common">Caucasian dwarf goby</name>
    <name type="synonym">Pomatoschistus caucasicus</name>
    <dbReference type="NCBI Taxonomy" id="637954"/>
    <lineage>
        <taxon>Eukaryota</taxon>
        <taxon>Metazoa</taxon>
        <taxon>Chordata</taxon>
        <taxon>Craniata</taxon>
        <taxon>Vertebrata</taxon>
        <taxon>Euteleostomi</taxon>
        <taxon>Actinopterygii</taxon>
        <taxon>Neopterygii</taxon>
        <taxon>Teleostei</taxon>
        <taxon>Neoteleostei</taxon>
        <taxon>Acanthomorphata</taxon>
        <taxon>Gobiaria</taxon>
        <taxon>Gobiiformes</taxon>
        <taxon>Gobioidei</taxon>
        <taxon>Gobiidae</taxon>
        <taxon>Gobiinae</taxon>
        <taxon>Knipowitschia</taxon>
    </lineage>
</organism>
<sequence length="88" mass="9756">MLREPQGLRPHFSASTSMSIDRMPSLWGTSLCPFAELSPADIGLYSMLPHHHYCGSQERRIFRLTVGPPTAAKGPRPQRPPSRGNDLS</sequence>
<dbReference type="AlphaFoldDB" id="A0AAV2KNX6"/>